<dbReference type="Pfam" id="PF13466">
    <property type="entry name" value="STAS_2"/>
    <property type="match status" value="1"/>
</dbReference>
<keyword evidence="3" id="KW-1185">Reference proteome</keyword>
<dbReference type="Gene3D" id="3.30.750.24">
    <property type="entry name" value="STAS domain"/>
    <property type="match status" value="1"/>
</dbReference>
<comment type="caution">
    <text evidence="2">The sequence shown here is derived from an EMBL/GenBank/DDBJ whole genome shotgun (WGS) entry which is preliminary data.</text>
</comment>
<dbReference type="SUPFAM" id="SSF52091">
    <property type="entry name" value="SpoIIaa-like"/>
    <property type="match status" value="1"/>
</dbReference>
<dbReference type="PANTHER" id="PTHR33495">
    <property type="entry name" value="ANTI-SIGMA FACTOR ANTAGONIST TM_1081-RELATED-RELATED"/>
    <property type="match status" value="1"/>
</dbReference>
<dbReference type="PROSITE" id="PS50801">
    <property type="entry name" value="STAS"/>
    <property type="match status" value="1"/>
</dbReference>
<evidence type="ECO:0000313" key="2">
    <source>
        <dbReference type="EMBL" id="MEE4543975.1"/>
    </source>
</evidence>
<dbReference type="CDD" id="cd07043">
    <property type="entry name" value="STAS_anti-anti-sigma_factors"/>
    <property type="match status" value="1"/>
</dbReference>
<accession>A0ABU7PDT7</accession>
<dbReference type="Proteomes" id="UP001344658">
    <property type="component" value="Unassembled WGS sequence"/>
</dbReference>
<evidence type="ECO:0000259" key="1">
    <source>
        <dbReference type="PROSITE" id="PS50801"/>
    </source>
</evidence>
<evidence type="ECO:0000313" key="3">
    <source>
        <dbReference type="Proteomes" id="UP001344658"/>
    </source>
</evidence>
<organism evidence="2 3">
    <name type="scientific">Actinacidiphila polyblastidii</name>
    <dbReference type="NCBI Taxonomy" id="3110430"/>
    <lineage>
        <taxon>Bacteria</taxon>
        <taxon>Bacillati</taxon>
        <taxon>Actinomycetota</taxon>
        <taxon>Actinomycetes</taxon>
        <taxon>Kitasatosporales</taxon>
        <taxon>Streptomycetaceae</taxon>
        <taxon>Actinacidiphila</taxon>
    </lineage>
</organism>
<protein>
    <submittedName>
        <fullName evidence="2">STAS domain-containing protein</fullName>
    </submittedName>
</protein>
<gene>
    <name evidence="2" type="ORF">V2S66_18605</name>
</gene>
<dbReference type="RefSeq" id="WP_330796861.1">
    <property type="nucleotide sequence ID" value="NZ_JAZEWV010000014.1"/>
</dbReference>
<proteinExistence type="predicted"/>
<feature type="domain" description="STAS" evidence="1">
    <location>
        <begin position="1"/>
        <end position="102"/>
    </location>
</feature>
<dbReference type="PANTHER" id="PTHR33495:SF2">
    <property type="entry name" value="ANTI-SIGMA FACTOR ANTAGONIST TM_1081-RELATED"/>
    <property type="match status" value="1"/>
</dbReference>
<sequence length="113" mass="11742">MATPERAALSVLTPHGDIDASTIEPLSAQMSAAAQAGASVILDAAAITFGDSTFLNLLLSTHRQTDLRIAAVPDGIGRLLSLTGADTVLRLFHTVEQARVATPPPPEDRTTAI</sequence>
<dbReference type="EMBL" id="JAZEWV010000014">
    <property type="protein sequence ID" value="MEE4543975.1"/>
    <property type="molecule type" value="Genomic_DNA"/>
</dbReference>
<dbReference type="InterPro" id="IPR002645">
    <property type="entry name" value="STAS_dom"/>
</dbReference>
<name>A0ABU7PDT7_9ACTN</name>
<dbReference type="InterPro" id="IPR036513">
    <property type="entry name" value="STAS_dom_sf"/>
</dbReference>
<reference evidence="2 3" key="1">
    <citation type="submission" date="2023-12" db="EMBL/GenBank/DDBJ databases">
        <title>Streptomyces sp. V4-01.</title>
        <authorList>
            <person name="Somphong A."/>
            <person name="Phongsopitanun W."/>
        </authorList>
    </citation>
    <scope>NUCLEOTIDE SEQUENCE [LARGE SCALE GENOMIC DNA]</scope>
    <source>
        <strain evidence="2 3">V4-01</strain>
    </source>
</reference>
<dbReference type="InterPro" id="IPR058548">
    <property type="entry name" value="MlaB-like_STAS"/>
</dbReference>